<reference evidence="3" key="1">
    <citation type="submission" date="2022-10" db="EMBL/GenBank/DDBJ databases">
        <title>Hoeflea sp. J2-29, isolated from marine algae.</title>
        <authorList>
            <person name="Kristyanto S."/>
            <person name="Kim J.M."/>
            <person name="Jeon C.O."/>
        </authorList>
    </citation>
    <scope>NUCLEOTIDE SEQUENCE</scope>
    <source>
        <strain evidence="3">J2-29</strain>
    </source>
</reference>
<feature type="chain" id="PRO_5046075315" description="CcmD family protein" evidence="2">
    <location>
        <begin position="23"/>
        <end position="91"/>
    </location>
</feature>
<sequence length="91" mass="10238">MRTLSAIAVLMTATLLAAPAQALDVNHLLNRAFGTSDLEKLGVPIFVLLGVITVLFFWVATRIGKKRQRRMIESYDAEMKDYSSRLRRGRS</sequence>
<dbReference type="RefSeq" id="WP_267612339.1">
    <property type="nucleotide sequence ID" value="NZ_JAOVZQ010000001.1"/>
</dbReference>
<dbReference type="EMBL" id="JAOVZQ010000001">
    <property type="protein sequence ID" value="MCY0094386.1"/>
    <property type="molecule type" value="Genomic_DNA"/>
</dbReference>
<accession>A0ABT3YEU0</accession>
<keyword evidence="2" id="KW-0732">Signal</keyword>
<organism evidence="3 4">
    <name type="scientific">Hoeflea ulvae</name>
    <dbReference type="NCBI Taxonomy" id="2983764"/>
    <lineage>
        <taxon>Bacteria</taxon>
        <taxon>Pseudomonadati</taxon>
        <taxon>Pseudomonadota</taxon>
        <taxon>Alphaproteobacteria</taxon>
        <taxon>Hyphomicrobiales</taxon>
        <taxon>Rhizobiaceae</taxon>
        <taxon>Hoeflea</taxon>
    </lineage>
</organism>
<protein>
    <recommendedName>
        <fullName evidence="5">CcmD family protein</fullName>
    </recommendedName>
</protein>
<evidence type="ECO:0008006" key="5">
    <source>
        <dbReference type="Google" id="ProtNLM"/>
    </source>
</evidence>
<evidence type="ECO:0000256" key="2">
    <source>
        <dbReference type="SAM" id="SignalP"/>
    </source>
</evidence>
<feature type="signal peptide" evidence="2">
    <location>
        <begin position="1"/>
        <end position="22"/>
    </location>
</feature>
<keyword evidence="1" id="KW-1133">Transmembrane helix</keyword>
<dbReference type="Proteomes" id="UP001081283">
    <property type="component" value="Unassembled WGS sequence"/>
</dbReference>
<keyword evidence="4" id="KW-1185">Reference proteome</keyword>
<evidence type="ECO:0000313" key="3">
    <source>
        <dbReference type="EMBL" id="MCY0094386.1"/>
    </source>
</evidence>
<name>A0ABT3YEU0_9HYPH</name>
<evidence type="ECO:0000313" key="4">
    <source>
        <dbReference type="Proteomes" id="UP001081283"/>
    </source>
</evidence>
<evidence type="ECO:0000256" key="1">
    <source>
        <dbReference type="SAM" id="Phobius"/>
    </source>
</evidence>
<keyword evidence="1" id="KW-0812">Transmembrane</keyword>
<comment type="caution">
    <text evidence="3">The sequence shown here is derived from an EMBL/GenBank/DDBJ whole genome shotgun (WGS) entry which is preliminary data.</text>
</comment>
<proteinExistence type="predicted"/>
<feature type="transmembrane region" description="Helical" evidence="1">
    <location>
        <begin position="41"/>
        <end position="61"/>
    </location>
</feature>
<gene>
    <name evidence="3" type="ORF">OEG82_10160</name>
</gene>
<keyword evidence="1" id="KW-0472">Membrane</keyword>